<dbReference type="InterPro" id="IPR029033">
    <property type="entry name" value="His_PPase_superfam"/>
</dbReference>
<dbReference type="GO" id="GO:0005737">
    <property type="term" value="C:cytoplasm"/>
    <property type="evidence" value="ECO:0007669"/>
    <property type="project" value="TreeGrafter"/>
</dbReference>
<evidence type="ECO:0000256" key="1">
    <source>
        <dbReference type="PIRSR" id="PIRSR613078-1"/>
    </source>
</evidence>
<keyword evidence="5" id="KW-1185">Reference proteome</keyword>
<feature type="active site" description="Tele-phosphohistidine intermediate" evidence="1">
    <location>
        <position position="10"/>
    </location>
</feature>
<dbReference type="EMBL" id="QKMR01000002">
    <property type="protein sequence ID" value="PYG89918.1"/>
    <property type="molecule type" value="Genomic_DNA"/>
</dbReference>
<evidence type="ECO:0000313" key="5">
    <source>
        <dbReference type="Proteomes" id="UP000248132"/>
    </source>
</evidence>
<reference evidence="4 5" key="1">
    <citation type="submission" date="2018-06" db="EMBL/GenBank/DDBJ databases">
        <title>Genomic Encyclopedia of Type Strains, Phase I: the one thousand microbial genomes (KMG-I) project.</title>
        <authorList>
            <person name="Kyrpides N."/>
        </authorList>
    </citation>
    <scope>NUCLEOTIDE SEQUENCE [LARGE SCALE GENOMIC DNA]</scope>
    <source>
        <strain evidence="4 5">DSM 19573</strain>
    </source>
</reference>
<sequence length="233" mass="27169">MKTRLIFVRHAEAEGNLNRVFHGWYDSSITEKGHKQAKKVAERLADIPIDVIYSSSLTRTLQTAQYIADVKQLPVIRTDKMKEINGGDWENISFDDIPKLFPKENYTWENEPHLHKMPNGESTVELNDRLIKEVKSIISKNSGKNICIVTHGGAIRTMLCRFYGCSLEHMKNIYWHDNTSVTVVDYDDEKDGFEVLMEGDAEHLDFELSTVQNQEWWQAFMEEKRKQKKIDKF</sequence>
<protein>
    <submittedName>
        <fullName evidence="4">Putative phosphoglycerate mutase</fullName>
    </submittedName>
</protein>
<dbReference type="OrthoDB" id="9781415at2"/>
<feature type="binding site" evidence="2">
    <location>
        <begin position="9"/>
        <end position="16"/>
    </location>
    <ligand>
        <name>substrate</name>
    </ligand>
</feature>
<gene>
    <name evidence="4" type="ORF">LY28_00518</name>
</gene>
<feature type="active site" description="Proton donor/acceptor" evidence="1">
    <location>
        <position position="83"/>
    </location>
</feature>
<dbReference type="RefSeq" id="WP_110460595.1">
    <property type="nucleotide sequence ID" value="NZ_QKMR01000002.1"/>
</dbReference>
<evidence type="ECO:0000256" key="2">
    <source>
        <dbReference type="PIRSR" id="PIRSR613078-2"/>
    </source>
</evidence>
<dbReference type="Gene3D" id="3.40.50.1240">
    <property type="entry name" value="Phosphoglycerate mutase-like"/>
    <property type="match status" value="1"/>
</dbReference>
<dbReference type="CDD" id="cd07067">
    <property type="entry name" value="HP_PGM_like"/>
    <property type="match status" value="1"/>
</dbReference>
<dbReference type="GO" id="GO:0016791">
    <property type="term" value="F:phosphatase activity"/>
    <property type="evidence" value="ECO:0007669"/>
    <property type="project" value="TreeGrafter"/>
</dbReference>
<proteinExistence type="predicted"/>
<dbReference type="SMART" id="SM00855">
    <property type="entry name" value="PGAM"/>
    <property type="match status" value="1"/>
</dbReference>
<dbReference type="InterPro" id="IPR013078">
    <property type="entry name" value="His_Pase_superF_clade-1"/>
</dbReference>
<evidence type="ECO:0000313" key="4">
    <source>
        <dbReference type="EMBL" id="PYG89918.1"/>
    </source>
</evidence>
<dbReference type="InterPro" id="IPR050275">
    <property type="entry name" value="PGM_Phosphatase"/>
</dbReference>
<feature type="site" description="Transition state stabilizer" evidence="3">
    <location>
        <position position="151"/>
    </location>
</feature>
<dbReference type="AlphaFoldDB" id="A0A318XR22"/>
<organism evidence="4 5">
    <name type="scientific">Ruminiclostridium sufflavum DSM 19573</name>
    <dbReference type="NCBI Taxonomy" id="1121337"/>
    <lineage>
        <taxon>Bacteria</taxon>
        <taxon>Bacillati</taxon>
        <taxon>Bacillota</taxon>
        <taxon>Clostridia</taxon>
        <taxon>Eubacteriales</taxon>
        <taxon>Oscillospiraceae</taxon>
        <taxon>Ruminiclostridium</taxon>
    </lineage>
</organism>
<dbReference type="PANTHER" id="PTHR48100">
    <property type="entry name" value="BROAD-SPECIFICITY PHOSPHATASE YOR283W-RELATED"/>
    <property type="match status" value="1"/>
</dbReference>
<feature type="binding site" evidence="2">
    <location>
        <position position="59"/>
    </location>
    <ligand>
        <name>substrate</name>
    </ligand>
</feature>
<dbReference type="PANTHER" id="PTHR48100:SF1">
    <property type="entry name" value="HISTIDINE PHOSPHATASE FAMILY PROTEIN-RELATED"/>
    <property type="match status" value="1"/>
</dbReference>
<accession>A0A318XR22</accession>
<name>A0A318XR22_9FIRM</name>
<dbReference type="Pfam" id="PF00300">
    <property type="entry name" value="His_Phos_1"/>
    <property type="match status" value="1"/>
</dbReference>
<evidence type="ECO:0000256" key="3">
    <source>
        <dbReference type="PIRSR" id="PIRSR613078-3"/>
    </source>
</evidence>
<dbReference type="SUPFAM" id="SSF53254">
    <property type="entry name" value="Phosphoglycerate mutase-like"/>
    <property type="match status" value="1"/>
</dbReference>
<dbReference type="Proteomes" id="UP000248132">
    <property type="component" value="Unassembled WGS sequence"/>
</dbReference>
<comment type="caution">
    <text evidence="4">The sequence shown here is derived from an EMBL/GenBank/DDBJ whole genome shotgun (WGS) entry which is preliminary data.</text>
</comment>